<feature type="transmembrane region" description="Helical" evidence="6">
    <location>
        <begin position="124"/>
        <end position="143"/>
    </location>
</feature>
<feature type="transmembrane region" description="Helical" evidence="6">
    <location>
        <begin position="340"/>
        <end position="358"/>
    </location>
</feature>
<evidence type="ECO:0000256" key="1">
    <source>
        <dbReference type="ARBA" id="ARBA00004651"/>
    </source>
</evidence>
<dbReference type="STRING" id="413434.SAMN04488132_10469"/>
<keyword evidence="3 6" id="KW-0812">Transmembrane</keyword>
<feature type="transmembrane region" description="Helical" evidence="6">
    <location>
        <begin position="21"/>
        <end position="45"/>
    </location>
</feature>
<evidence type="ECO:0000256" key="6">
    <source>
        <dbReference type="SAM" id="Phobius"/>
    </source>
</evidence>
<comment type="subcellular location">
    <subcellularLocation>
        <location evidence="1">Cell membrane</location>
        <topology evidence="1">Multi-pass membrane protein</topology>
    </subcellularLocation>
</comment>
<dbReference type="PANTHER" id="PTHR30250">
    <property type="entry name" value="PST FAMILY PREDICTED COLANIC ACID TRANSPORTER"/>
    <property type="match status" value="1"/>
</dbReference>
<keyword evidence="5 6" id="KW-0472">Membrane</keyword>
<evidence type="ECO:0000313" key="7">
    <source>
        <dbReference type="EMBL" id="SJZ73660.1"/>
    </source>
</evidence>
<keyword evidence="4 6" id="KW-1133">Transmembrane helix</keyword>
<evidence type="ECO:0000256" key="2">
    <source>
        <dbReference type="ARBA" id="ARBA00022475"/>
    </source>
</evidence>
<dbReference type="EMBL" id="FUWH01000004">
    <property type="protein sequence ID" value="SJZ73660.1"/>
    <property type="molecule type" value="Genomic_DNA"/>
</dbReference>
<evidence type="ECO:0000256" key="5">
    <source>
        <dbReference type="ARBA" id="ARBA00023136"/>
    </source>
</evidence>
<accession>A0A1T4N2R5</accession>
<feature type="transmembrane region" description="Helical" evidence="6">
    <location>
        <begin position="392"/>
        <end position="411"/>
    </location>
</feature>
<organism evidence="7 8">
    <name type="scientific">Sediminibacterium ginsengisoli</name>
    <dbReference type="NCBI Taxonomy" id="413434"/>
    <lineage>
        <taxon>Bacteria</taxon>
        <taxon>Pseudomonadati</taxon>
        <taxon>Bacteroidota</taxon>
        <taxon>Chitinophagia</taxon>
        <taxon>Chitinophagales</taxon>
        <taxon>Chitinophagaceae</taxon>
        <taxon>Sediminibacterium</taxon>
    </lineage>
</organism>
<feature type="transmembrane region" description="Helical" evidence="6">
    <location>
        <begin position="93"/>
        <end position="118"/>
    </location>
</feature>
<dbReference type="PANTHER" id="PTHR30250:SF11">
    <property type="entry name" value="O-ANTIGEN TRANSPORTER-RELATED"/>
    <property type="match status" value="1"/>
</dbReference>
<feature type="transmembrane region" description="Helical" evidence="6">
    <location>
        <begin position="177"/>
        <end position="199"/>
    </location>
</feature>
<keyword evidence="2" id="KW-1003">Cell membrane</keyword>
<evidence type="ECO:0000256" key="3">
    <source>
        <dbReference type="ARBA" id="ARBA00022692"/>
    </source>
</evidence>
<dbReference type="RefSeq" id="WP_078831055.1">
    <property type="nucleotide sequence ID" value="NZ_FUWH01000004.1"/>
</dbReference>
<proteinExistence type="predicted"/>
<dbReference type="OrthoDB" id="9815702at2"/>
<dbReference type="InterPro" id="IPR002797">
    <property type="entry name" value="Polysacc_synth"/>
</dbReference>
<protein>
    <submittedName>
        <fullName evidence="7">Membrane protein involved in the export of O-antigen and teichoic acid</fullName>
    </submittedName>
</protein>
<feature type="transmembrane region" description="Helical" evidence="6">
    <location>
        <begin position="51"/>
        <end position="72"/>
    </location>
</feature>
<evidence type="ECO:0000313" key="8">
    <source>
        <dbReference type="Proteomes" id="UP000190888"/>
    </source>
</evidence>
<dbReference type="AlphaFoldDB" id="A0A1T4N2R5"/>
<dbReference type="InterPro" id="IPR050833">
    <property type="entry name" value="Poly_Biosynth_Transport"/>
</dbReference>
<sequence>MTGGSKTRIPDLLRRPLLSNFLNLGFIQVSNAVVQILLFPIIIHVVGLDQFGMVMVANSFAALGGLVTNYGTSLSGIKDVTLHKSDSGMLAGVFYNILFTRFALAVLCMLSIPVLTAVGYHTEYLLLALPILLAEIVNPLFFFTGTEKLFIYNVANLASKLLASILILTLITNPEKAPWVNFYLGICSFIFYMLLSIYISRKYRLGKPLWNPGEIGRLLKNNFYLVGNNISVQLQQSFFLFSIATLHNPLLLGAYSLCDKIVWSFRLLLTAFSGALFPKAVRLYQEEPALWVRYRRTTNKYLAVCFITAGIALFFTAPLITRVLTGKDDPLTCSFIRCISFVPFVASMNLLNVLDLLIKNRYADIFKIAVIILMLTVTTALLFLKFGSVYSFGYYPLIIELCSIPLYLYFIRNSLKFSPKHD</sequence>
<dbReference type="Pfam" id="PF01943">
    <property type="entry name" value="Polysacc_synt"/>
    <property type="match status" value="1"/>
</dbReference>
<evidence type="ECO:0000256" key="4">
    <source>
        <dbReference type="ARBA" id="ARBA00022989"/>
    </source>
</evidence>
<feature type="transmembrane region" description="Helical" evidence="6">
    <location>
        <begin position="150"/>
        <end position="171"/>
    </location>
</feature>
<name>A0A1T4N2R5_9BACT</name>
<feature type="transmembrane region" description="Helical" evidence="6">
    <location>
        <begin position="301"/>
        <end position="320"/>
    </location>
</feature>
<gene>
    <name evidence="7" type="ORF">SAMN04488132_10469</name>
</gene>
<feature type="transmembrane region" description="Helical" evidence="6">
    <location>
        <begin position="365"/>
        <end position="386"/>
    </location>
</feature>
<dbReference type="Proteomes" id="UP000190888">
    <property type="component" value="Unassembled WGS sequence"/>
</dbReference>
<dbReference type="GO" id="GO:0005886">
    <property type="term" value="C:plasma membrane"/>
    <property type="evidence" value="ECO:0007669"/>
    <property type="project" value="UniProtKB-SubCell"/>
</dbReference>
<keyword evidence="8" id="KW-1185">Reference proteome</keyword>
<reference evidence="7 8" key="1">
    <citation type="submission" date="2017-02" db="EMBL/GenBank/DDBJ databases">
        <authorList>
            <person name="Peterson S.W."/>
        </authorList>
    </citation>
    <scope>NUCLEOTIDE SEQUENCE [LARGE SCALE GENOMIC DNA]</scope>
    <source>
        <strain evidence="7 8">DSM 22335</strain>
    </source>
</reference>